<dbReference type="EMBL" id="MHHS01000047">
    <property type="protein sequence ID" value="OGY35676.1"/>
    <property type="molecule type" value="Genomic_DNA"/>
</dbReference>
<dbReference type="AlphaFoldDB" id="A0A1G1X6N8"/>
<name>A0A1G1X6N8_9BACT</name>
<evidence type="ECO:0000313" key="1">
    <source>
        <dbReference type="EMBL" id="OGY35676.1"/>
    </source>
</evidence>
<protein>
    <submittedName>
        <fullName evidence="1">Uncharacterized protein</fullName>
    </submittedName>
</protein>
<gene>
    <name evidence="1" type="ORF">A3E36_00060</name>
</gene>
<sequence>MKQNSQKIDKKGLGPLLAAIDPVELCLLNAQISRLYDIWANEDGQPDVWSTILIFRRTGTKPSSPDVAESTIAALAELGIYALQTKGKQSYRIQISGQSLSRLLWATKTALHGAQEQQTIDFTPTGEMLSTDGSGSIEIPELFTIKNNKTNVSYGMFRKHVYSNIAKILHEKHELGEVVLYDALCEELDAISDKHGLDKWKKSQPERSKREAVRQAGIQLQEIAVKKLGVQNYIVSYNTGLMRVA</sequence>
<accession>A0A1G1X6N8</accession>
<comment type="caution">
    <text evidence="1">The sequence shown here is derived from an EMBL/GenBank/DDBJ whole genome shotgun (WGS) entry which is preliminary data.</text>
</comment>
<proteinExistence type="predicted"/>
<dbReference type="Proteomes" id="UP000177941">
    <property type="component" value="Unassembled WGS sequence"/>
</dbReference>
<reference evidence="1 2" key="1">
    <citation type="journal article" date="2016" name="Nat. Commun.">
        <title>Thousands of microbial genomes shed light on interconnected biogeochemical processes in an aquifer system.</title>
        <authorList>
            <person name="Anantharaman K."/>
            <person name="Brown C.T."/>
            <person name="Hug L.A."/>
            <person name="Sharon I."/>
            <person name="Castelle C.J."/>
            <person name="Probst A.J."/>
            <person name="Thomas B.C."/>
            <person name="Singh A."/>
            <person name="Wilkins M.J."/>
            <person name="Karaoz U."/>
            <person name="Brodie E.L."/>
            <person name="Williams K.H."/>
            <person name="Hubbard S.S."/>
            <person name="Banfield J.F."/>
        </authorList>
    </citation>
    <scope>NUCLEOTIDE SEQUENCE [LARGE SCALE GENOMIC DNA]</scope>
</reference>
<evidence type="ECO:0000313" key="2">
    <source>
        <dbReference type="Proteomes" id="UP000177941"/>
    </source>
</evidence>
<organism evidence="1 2">
    <name type="scientific">Candidatus Andersenbacteria bacterium RIFCSPHIGHO2_12_FULL_45_11b</name>
    <dbReference type="NCBI Taxonomy" id="1797282"/>
    <lineage>
        <taxon>Bacteria</taxon>
        <taxon>Candidatus Anderseniibacteriota</taxon>
    </lineage>
</organism>